<evidence type="ECO:0000256" key="3">
    <source>
        <dbReference type="ARBA" id="ARBA00011881"/>
    </source>
</evidence>
<proteinExistence type="inferred from homology"/>
<keyword evidence="6 12" id="KW-0456">Lyase</keyword>
<evidence type="ECO:0000313" key="15">
    <source>
        <dbReference type="Proteomes" id="UP000887566"/>
    </source>
</evidence>
<evidence type="ECO:0000256" key="10">
    <source>
        <dbReference type="ARBA" id="ARBA00033610"/>
    </source>
</evidence>
<dbReference type="GO" id="GO:0008840">
    <property type="term" value="F:4-hydroxy-tetrahydrodipicolinate synthase activity"/>
    <property type="evidence" value="ECO:0007669"/>
    <property type="project" value="TreeGrafter"/>
</dbReference>
<dbReference type="CDD" id="cd00408">
    <property type="entry name" value="DHDPS-like"/>
    <property type="match status" value="1"/>
</dbReference>
<evidence type="ECO:0000256" key="2">
    <source>
        <dbReference type="ARBA" id="ARBA00007592"/>
    </source>
</evidence>
<dbReference type="PANTHER" id="PTHR12128">
    <property type="entry name" value="DIHYDRODIPICOLINATE SYNTHASE"/>
    <property type="match status" value="1"/>
</dbReference>
<dbReference type="EC" id="4.1.3.16" evidence="4"/>
<evidence type="ECO:0000256" key="14">
    <source>
        <dbReference type="PIRSR" id="PIRSR001365-2"/>
    </source>
</evidence>
<comment type="similarity">
    <text evidence="2 12">Belongs to the DapA family.</text>
</comment>
<comment type="function">
    <text evidence="1">Catalyzes the final step in the metabolic pathway of hydroxyproline.</text>
</comment>
<feature type="binding site" evidence="14">
    <location>
        <position position="218"/>
    </location>
    <ligand>
        <name>pyruvate</name>
        <dbReference type="ChEBI" id="CHEBI:15361"/>
    </ligand>
</feature>
<dbReference type="Proteomes" id="UP000887566">
    <property type="component" value="Unplaced"/>
</dbReference>
<evidence type="ECO:0000256" key="13">
    <source>
        <dbReference type="PIRSR" id="PIRSR001365-1"/>
    </source>
</evidence>
<feature type="active site" description="Schiff-base intermediate with substrate" evidence="13">
    <location>
        <position position="175"/>
    </location>
</feature>
<keyword evidence="7" id="KW-0704">Schiff base</keyword>
<accession>A0A914UKG5</accession>
<comment type="subunit">
    <text evidence="3">Homotetramer.</text>
</comment>
<reference evidence="16" key="1">
    <citation type="submission" date="2022-11" db="UniProtKB">
        <authorList>
            <consortium name="WormBaseParasite"/>
        </authorList>
    </citation>
    <scope>IDENTIFICATION</scope>
</reference>
<evidence type="ECO:0000256" key="7">
    <source>
        <dbReference type="ARBA" id="ARBA00023270"/>
    </source>
</evidence>
<dbReference type="InterPro" id="IPR013785">
    <property type="entry name" value="Aldolase_TIM"/>
</dbReference>
<dbReference type="PRINTS" id="PR00146">
    <property type="entry name" value="DHPICSNTHASE"/>
</dbReference>
<dbReference type="PROSITE" id="PS00666">
    <property type="entry name" value="DHDPS_2"/>
    <property type="match status" value="1"/>
</dbReference>
<dbReference type="PIRSF" id="PIRSF001365">
    <property type="entry name" value="DHDPS"/>
    <property type="match status" value="1"/>
</dbReference>
<evidence type="ECO:0000256" key="9">
    <source>
        <dbReference type="ARBA" id="ARBA00032879"/>
    </source>
</evidence>
<organism evidence="15 16">
    <name type="scientific">Plectus sambesii</name>
    <dbReference type="NCBI Taxonomy" id="2011161"/>
    <lineage>
        <taxon>Eukaryota</taxon>
        <taxon>Metazoa</taxon>
        <taxon>Ecdysozoa</taxon>
        <taxon>Nematoda</taxon>
        <taxon>Chromadorea</taxon>
        <taxon>Plectida</taxon>
        <taxon>Plectina</taxon>
        <taxon>Plectoidea</taxon>
        <taxon>Plectidae</taxon>
        <taxon>Plectus</taxon>
    </lineage>
</organism>
<comment type="catalytic activity">
    <reaction evidence="10">
        <text>(4R)-4-hydroxy-2-oxoglutarate = glyoxylate + pyruvate</text>
        <dbReference type="Rhea" id="RHEA:30687"/>
        <dbReference type="ChEBI" id="CHEBI:15361"/>
        <dbReference type="ChEBI" id="CHEBI:36655"/>
        <dbReference type="ChEBI" id="CHEBI:62213"/>
        <dbReference type="EC" id="4.1.3.16"/>
    </reaction>
</comment>
<dbReference type="WBParaSite" id="PSAMB.scaffold1078size36246.g10763.t1">
    <property type="protein sequence ID" value="PSAMB.scaffold1078size36246.g10763.t1"/>
    <property type="gene ID" value="PSAMB.scaffold1078size36246.g10763"/>
</dbReference>
<dbReference type="InterPro" id="IPR002220">
    <property type="entry name" value="DapA-like"/>
</dbReference>
<dbReference type="Pfam" id="PF00701">
    <property type="entry name" value="DHDPS"/>
    <property type="match status" value="1"/>
</dbReference>
<sequence length="308" mass="33305">MLNIDSLKEMKLDISGIYPPIVTPFHDDADKSLALEKLEENFAQWETMGFRGYVVLGSNGEFPNLTEEEKILLVSRCRHLTSKLVIAGAGCESTSETIKLCNEFAGIGVDAVLIITPCFYKNAMTPQALEAHYRKVADHSKVPVILYSVPANTGIDLSAEVVIALASHPNIVGLKDSGGDIVKLTKIVHATRDDEFQVLAGSAGFLLPALHAGCVGGVNALANVLGNEVVTLYDEFKRDPSSEVAKLLQGKIIDSNAAVTRRFGVPALKFMLDKRGFYGGPVREPLLPLTTEQKNIVGDIFIHSGLVM</sequence>
<dbReference type="Gene3D" id="3.20.20.70">
    <property type="entry name" value="Aldolase class I"/>
    <property type="match status" value="1"/>
</dbReference>
<comment type="catalytic activity">
    <reaction evidence="11">
        <text>(4S)-4-hydroxy-2-oxoglutarate = glyoxylate + pyruvate</text>
        <dbReference type="Rhea" id="RHEA:35639"/>
        <dbReference type="ChEBI" id="CHEBI:15361"/>
        <dbReference type="ChEBI" id="CHEBI:36655"/>
        <dbReference type="ChEBI" id="CHEBI:71685"/>
        <dbReference type="EC" id="4.1.3.16"/>
    </reaction>
</comment>
<dbReference type="SMART" id="SM01130">
    <property type="entry name" value="DHDPS"/>
    <property type="match status" value="1"/>
</dbReference>
<evidence type="ECO:0000256" key="12">
    <source>
        <dbReference type="PIRNR" id="PIRNR001365"/>
    </source>
</evidence>
<evidence type="ECO:0000256" key="8">
    <source>
        <dbReference type="ARBA" id="ARBA00030874"/>
    </source>
</evidence>
<dbReference type="PANTHER" id="PTHR12128:SF66">
    <property type="entry name" value="4-HYDROXY-2-OXOGLUTARATE ALDOLASE, MITOCHONDRIAL"/>
    <property type="match status" value="1"/>
</dbReference>
<evidence type="ECO:0000256" key="5">
    <source>
        <dbReference type="ARBA" id="ARBA00018425"/>
    </source>
</evidence>
<evidence type="ECO:0000256" key="4">
    <source>
        <dbReference type="ARBA" id="ARBA00012215"/>
    </source>
</evidence>
<evidence type="ECO:0000313" key="16">
    <source>
        <dbReference type="WBParaSite" id="PSAMB.scaffold1078size36246.g10763.t1"/>
    </source>
</evidence>
<dbReference type="SUPFAM" id="SSF51569">
    <property type="entry name" value="Aldolase"/>
    <property type="match status" value="1"/>
</dbReference>
<dbReference type="GO" id="GO:0008700">
    <property type="term" value="F:(R,S)-4-hydroxy-2-oxoglutarate aldolase activity"/>
    <property type="evidence" value="ECO:0007669"/>
    <property type="project" value="UniProtKB-EC"/>
</dbReference>
<evidence type="ECO:0000256" key="1">
    <source>
        <dbReference type="ARBA" id="ARBA00002577"/>
    </source>
</evidence>
<name>A0A914UKG5_9BILA</name>
<keyword evidence="15" id="KW-1185">Reference proteome</keyword>
<protein>
    <recommendedName>
        <fullName evidence="5">4-hydroxy-2-oxoglutarate aldolase, mitochondrial</fullName>
        <ecNumber evidence="4">4.1.3.16</ecNumber>
    </recommendedName>
    <alternativeName>
        <fullName evidence="9">Dihydrodipicolinate synthase-like</fullName>
    </alternativeName>
    <alternativeName>
        <fullName evidence="8">Probable 2-keto-4-hydroxyglutarate aldolase</fullName>
    </alternativeName>
</protein>
<feature type="active site" description="Proton donor/acceptor" evidence="13">
    <location>
        <position position="147"/>
    </location>
</feature>
<dbReference type="InterPro" id="IPR020625">
    <property type="entry name" value="Schiff_base-form_aldolases_AS"/>
</dbReference>
<evidence type="ECO:0000256" key="6">
    <source>
        <dbReference type="ARBA" id="ARBA00023239"/>
    </source>
</evidence>
<dbReference type="AlphaFoldDB" id="A0A914UKG5"/>
<dbReference type="GO" id="GO:0044281">
    <property type="term" value="P:small molecule metabolic process"/>
    <property type="evidence" value="ECO:0007669"/>
    <property type="project" value="UniProtKB-ARBA"/>
</dbReference>
<evidence type="ECO:0000256" key="11">
    <source>
        <dbReference type="ARBA" id="ARBA00033613"/>
    </source>
</evidence>